<evidence type="ECO:0000256" key="4">
    <source>
        <dbReference type="ARBA" id="ARBA00023125"/>
    </source>
</evidence>
<reference evidence="9 10" key="1">
    <citation type="submission" date="2018-02" db="EMBL/GenBank/DDBJ databases">
        <title>The genomes of Aspergillus section Nigri reveals drivers in fungal speciation.</title>
        <authorList>
            <consortium name="DOE Joint Genome Institute"/>
            <person name="Vesth T.C."/>
            <person name="Nybo J."/>
            <person name="Theobald S."/>
            <person name="Brandl J."/>
            <person name="Frisvad J.C."/>
            <person name="Nielsen K.F."/>
            <person name="Lyhne E.K."/>
            <person name="Kogle M.E."/>
            <person name="Kuo A."/>
            <person name="Riley R."/>
            <person name="Clum A."/>
            <person name="Nolan M."/>
            <person name="Lipzen A."/>
            <person name="Salamov A."/>
            <person name="Henrissat B."/>
            <person name="Wiebenga A."/>
            <person name="De vries R.P."/>
            <person name="Grigoriev I.V."/>
            <person name="Mortensen U.H."/>
            <person name="Andersen M.R."/>
            <person name="Baker S.E."/>
        </authorList>
    </citation>
    <scope>NUCLEOTIDE SEQUENCE [LARGE SCALE GENOMIC DNA]</scope>
    <source>
        <strain evidence="9 10">CBS 114.80</strain>
    </source>
</reference>
<proteinExistence type="predicted"/>
<dbReference type="AlphaFoldDB" id="A0A2V5I0K7"/>
<keyword evidence="2" id="KW-0479">Metal-binding</keyword>
<dbReference type="GO" id="GO:0009893">
    <property type="term" value="P:positive regulation of metabolic process"/>
    <property type="evidence" value="ECO:0007669"/>
    <property type="project" value="UniProtKB-ARBA"/>
</dbReference>
<keyword evidence="6" id="KW-0539">Nucleus</keyword>
<evidence type="ECO:0000256" key="2">
    <source>
        <dbReference type="ARBA" id="ARBA00022723"/>
    </source>
</evidence>
<dbReference type="SMART" id="SM00066">
    <property type="entry name" value="GAL4"/>
    <property type="match status" value="1"/>
</dbReference>
<keyword evidence="5" id="KW-0804">Transcription</keyword>
<dbReference type="CDD" id="cd00067">
    <property type="entry name" value="GAL4"/>
    <property type="match status" value="1"/>
</dbReference>
<dbReference type="GO" id="GO:0003677">
    <property type="term" value="F:DNA binding"/>
    <property type="evidence" value="ECO:0007669"/>
    <property type="project" value="UniProtKB-KW"/>
</dbReference>
<dbReference type="GO" id="GO:0006351">
    <property type="term" value="P:DNA-templated transcription"/>
    <property type="evidence" value="ECO:0007669"/>
    <property type="project" value="InterPro"/>
</dbReference>
<evidence type="ECO:0000256" key="3">
    <source>
        <dbReference type="ARBA" id="ARBA00023015"/>
    </source>
</evidence>
<evidence type="ECO:0000256" key="6">
    <source>
        <dbReference type="ARBA" id="ARBA00023242"/>
    </source>
</evidence>
<gene>
    <name evidence="9" type="ORF">BP00DRAFT_400481</name>
</gene>
<dbReference type="EMBL" id="KZ825529">
    <property type="protein sequence ID" value="PYI29591.1"/>
    <property type="molecule type" value="Genomic_DNA"/>
</dbReference>
<keyword evidence="3" id="KW-0805">Transcription regulation</keyword>
<evidence type="ECO:0000313" key="9">
    <source>
        <dbReference type="EMBL" id="PYI29591.1"/>
    </source>
</evidence>
<feature type="domain" description="Zn(2)-C6 fungal-type" evidence="8">
    <location>
        <begin position="38"/>
        <end position="69"/>
    </location>
</feature>
<evidence type="ECO:0000256" key="7">
    <source>
        <dbReference type="SAM" id="MobiDB-lite"/>
    </source>
</evidence>
<feature type="compositionally biased region" description="Polar residues" evidence="7">
    <location>
        <begin position="83"/>
        <end position="93"/>
    </location>
</feature>
<evidence type="ECO:0000259" key="8">
    <source>
        <dbReference type="PROSITE" id="PS50048"/>
    </source>
</evidence>
<dbReference type="GO" id="GO:0008270">
    <property type="term" value="F:zinc ion binding"/>
    <property type="evidence" value="ECO:0007669"/>
    <property type="project" value="InterPro"/>
</dbReference>
<dbReference type="Proteomes" id="UP000248817">
    <property type="component" value="Unassembled WGS sequence"/>
</dbReference>
<accession>A0A2V5I0K7</accession>
<evidence type="ECO:0000256" key="5">
    <source>
        <dbReference type="ARBA" id="ARBA00023163"/>
    </source>
</evidence>
<dbReference type="GO" id="GO:0005634">
    <property type="term" value="C:nucleus"/>
    <property type="evidence" value="ECO:0007669"/>
    <property type="project" value="UniProtKB-SubCell"/>
</dbReference>
<dbReference type="Pfam" id="PF04082">
    <property type="entry name" value="Fungal_trans"/>
    <property type="match status" value="1"/>
</dbReference>
<keyword evidence="10" id="KW-1185">Reference proteome</keyword>
<dbReference type="GO" id="GO:0000981">
    <property type="term" value="F:DNA-binding transcription factor activity, RNA polymerase II-specific"/>
    <property type="evidence" value="ECO:0007669"/>
    <property type="project" value="InterPro"/>
</dbReference>
<comment type="subcellular location">
    <subcellularLocation>
        <location evidence="1">Nucleus</location>
    </subcellularLocation>
</comment>
<dbReference type="Gene3D" id="4.10.240.10">
    <property type="entry name" value="Zn(2)-C6 fungal-type DNA-binding domain"/>
    <property type="match status" value="1"/>
</dbReference>
<keyword evidence="4" id="KW-0238">DNA-binding</keyword>
<evidence type="ECO:0000313" key="10">
    <source>
        <dbReference type="Proteomes" id="UP000248817"/>
    </source>
</evidence>
<dbReference type="PANTHER" id="PTHR31001">
    <property type="entry name" value="UNCHARACTERIZED TRANSCRIPTIONAL REGULATORY PROTEIN"/>
    <property type="match status" value="1"/>
</dbReference>
<organism evidence="9 10">
    <name type="scientific">Aspergillus indologenus CBS 114.80</name>
    <dbReference type="NCBI Taxonomy" id="1450541"/>
    <lineage>
        <taxon>Eukaryota</taxon>
        <taxon>Fungi</taxon>
        <taxon>Dikarya</taxon>
        <taxon>Ascomycota</taxon>
        <taxon>Pezizomycotina</taxon>
        <taxon>Eurotiomycetes</taxon>
        <taxon>Eurotiomycetidae</taxon>
        <taxon>Eurotiales</taxon>
        <taxon>Aspergillaceae</taxon>
        <taxon>Aspergillus</taxon>
        <taxon>Aspergillus subgen. Circumdati</taxon>
    </lineage>
</organism>
<dbReference type="InterPro" id="IPR007219">
    <property type="entry name" value="XnlR_reg_dom"/>
</dbReference>
<dbReference type="CDD" id="cd12148">
    <property type="entry name" value="fungal_TF_MHR"/>
    <property type="match status" value="1"/>
</dbReference>
<feature type="region of interest" description="Disordered" evidence="7">
    <location>
        <begin position="83"/>
        <end position="106"/>
    </location>
</feature>
<dbReference type="InterPro" id="IPR050613">
    <property type="entry name" value="Sec_Metabolite_Reg"/>
</dbReference>
<dbReference type="SUPFAM" id="SSF57701">
    <property type="entry name" value="Zn2/Cys6 DNA-binding domain"/>
    <property type="match status" value="1"/>
</dbReference>
<dbReference type="InterPro" id="IPR001138">
    <property type="entry name" value="Zn2Cys6_DnaBD"/>
</dbReference>
<dbReference type="PANTHER" id="PTHR31001:SF84">
    <property type="entry name" value="FUNGAL SPECIFIC TRANSCRIPTION FACTOR"/>
    <property type="match status" value="1"/>
</dbReference>
<protein>
    <recommendedName>
        <fullName evidence="8">Zn(2)-C6 fungal-type domain-containing protein</fullName>
    </recommendedName>
</protein>
<dbReference type="InterPro" id="IPR036864">
    <property type="entry name" value="Zn2-C6_fun-type_DNA-bd_sf"/>
</dbReference>
<dbReference type="PROSITE" id="PS50048">
    <property type="entry name" value="ZN2_CY6_FUNGAL_2"/>
    <property type="match status" value="1"/>
</dbReference>
<dbReference type="SMART" id="SM00906">
    <property type="entry name" value="Fungal_trans"/>
    <property type="match status" value="1"/>
</dbReference>
<name>A0A2V5I0K7_9EURO</name>
<evidence type="ECO:0000256" key="1">
    <source>
        <dbReference type="ARBA" id="ARBA00004123"/>
    </source>
</evidence>
<feature type="compositionally biased region" description="Low complexity" evidence="7">
    <location>
        <begin position="94"/>
        <end position="106"/>
    </location>
</feature>
<sequence>MIFISSNPFKTSLADLLATILKMAHQAATGKPVRLATSCTECQRRKQKCSRDWPCNHCQARRVAHLCKFPLKKSLKVTRSMTNNASIDTPQTASVEPNPEVSSSSTITTITNDNAFRMLGYLPDSEVATPQGAERYQSAAISPGPCGTIQPEMEKAIHIVPPKPYTDILVQHFLSEINPQYYCLYPPTFSHDYATWWSGKAAGQALTPEFTCLLLHICACATLYLDFDARQKLETELGENAQNMAEQYHHTAKQLSSTIAPGKGGLTQVQQLFLNAVYYKSEAQFVESWHALGAAIHQAQELGMHKSSAKAIVSEFEREMRRRIWCILYTWDWQMSLLLSRPFIINSNYCSFEVPNLRLESPDPEEFGLSPIAHMTFQCQLGQIISKIPGVMGGLLSPAQAITIQQETEKWFHTLPAPYRPENPDTRWDQSHKHVAMHRHQLHAIGYMVMFLPLKPCLTMAVDQDQPSIERSLRPTAVDCALKLLESSQRMLAFMLPANAKFHYAPFIIFDTAAFLCSAIIHDHNSTLPGRDKMIEAISTALEALEQISENTKTGAICYAVLNRLASSMNLTEEEKAAIFSRSSDGSLGGPSTPPSASLESSAYLDATTASTNLDLPWSSIEAGINYSLPLGLSPSAAGTGDFAGMDGLSSIDMCELGQIWDWGNLDLNLQWPPAT</sequence>